<protein>
    <submittedName>
        <fullName evidence="2">CLUMA_CG007124, isoform A</fullName>
    </submittedName>
</protein>
<dbReference type="EMBL" id="CVRI01000037">
    <property type="protein sequence ID" value="CRK93591.1"/>
    <property type="molecule type" value="Genomic_DNA"/>
</dbReference>
<evidence type="ECO:0000259" key="1">
    <source>
        <dbReference type="PROSITE" id="PS50213"/>
    </source>
</evidence>
<evidence type="ECO:0000313" key="2">
    <source>
        <dbReference type="EMBL" id="CRK93591.1"/>
    </source>
</evidence>
<dbReference type="PANTHER" id="PTHR10900:SF120">
    <property type="entry name" value="MUCIN-5AC-RELATED"/>
    <property type="match status" value="1"/>
</dbReference>
<dbReference type="InterPro" id="IPR000782">
    <property type="entry name" value="FAS1_domain"/>
</dbReference>
<keyword evidence="3" id="KW-1185">Reference proteome</keyword>
<gene>
    <name evidence="2" type="ORF">CLUMA_CG007124</name>
</gene>
<dbReference type="Proteomes" id="UP000183832">
    <property type="component" value="Unassembled WGS sequence"/>
</dbReference>
<dbReference type="STRING" id="568069.A0A1J1HZQ6"/>
<dbReference type="Gene3D" id="2.30.180.10">
    <property type="entry name" value="FAS1 domain"/>
    <property type="match status" value="2"/>
</dbReference>
<dbReference type="PANTHER" id="PTHR10900">
    <property type="entry name" value="PERIOSTIN-RELATED"/>
    <property type="match status" value="1"/>
</dbReference>
<evidence type="ECO:0000313" key="3">
    <source>
        <dbReference type="Proteomes" id="UP000183832"/>
    </source>
</evidence>
<reference evidence="2 3" key="1">
    <citation type="submission" date="2015-04" db="EMBL/GenBank/DDBJ databases">
        <authorList>
            <person name="Syromyatnikov M.Y."/>
            <person name="Popov V.N."/>
        </authorList>
    </citation>
    <scope>NUCLEOTIDE SEQUENCE [LARGE SCALE GENOMIC DNA]</scope>
</reference>
<dbReference type="PROSITE" id="PS50213">
    <property type="entry name" value="FAS1"/>
    <property type="match status" value="2"/>
</dbReference>
<dbReference type="FunFam" id="2.30.180.10:FF:000027">
    <property type="entry name" value="Uncharacterized protein, isoform C"/>
    <property type="match status" value="1"/>
</dbReference>
<dbReference type="OrthoDB" id="286301at2759"/>
<dbReference type="SMART" id="SM00554">
    <property type="entry name" value="FAS1"/>
    <property type="match status" value="2"/>
</dbReference>
<dbReference type="SUPFAM" id="SSF82153">
    <property type="entry name" value="FAS1 domain"/>
    <property type="match status" value="2"/>
</dbReference>
<feature type="domain" description="FAS1" evidence="1">
    <location>
        <begin position="137"/>
        <end position="272"/>
    </location>
</feature>
<accession>A0A1J1HZQ6</accession>
<dbReference type="Pfam" id="PF02469">
    <property type="entry name" value="Fasciclin"/>
    <property type="match status" value="2"/>
</dbReference>
<dbReference type="InterPro" id="IPR036378">
    <property type="entry name" value="FAS1_dom_sf"/>
</dbReference>
<dbReference type="AlphaFoldDB" id="A0A1J1HZQ6"/>
<organism evidence="2 3">
    <name type="scientific">Clunio marinus</name>
    <dbReference type="NCBI Taxonomy" id="568069"/>
    <lineage>
        <taxon>Eukaryota</taxon>
        <taxon>Metazoa</taxon>
        <taxon>Ecdysozoa</taxon>
        <taxon>Arthropoda</taxon>
        <taxon>Hexapoda</taxon>
        <taxon>Insecta</taxon>
        <taxon>Pterygota</taxon>
        <taxon>Neoptera</taxon>
        <taxon>Endopterygota</taxon>
        <taxon>Diptera</taxon>
        <taxon>Nematocera</taxon>
        <taxon>Chironomoidea</taxon>
        <taxon>Chironomidae</taxon>
        <taxon>Clunio</taxon>
    </lineage>
</organism>
<proteinExistence type="predicted"/>
<name>A0A1J1HZQ6_9DIPT</name>
<sequence length="272" mass="29931">MAKYLTQSGLDGILNETGPYTVFAPSDKAFKSLLVQLGGPEKAEEKFKNNPRLLSGLLLHHVIPGSFKIEELQDEMTGVSLAGTQLRVNQYQMQDAEWNDVKITTINGATIAADNNDIVIPQGIAHAVDRVMFPLPVGDILQTLQSDRERRFTNFLRAVFASKMADTLQNKGIKTYTVFAPTDLAFSHLSQEELNVLLSDKDSAQQLVQRHVLPSTLFTSGMRFYQVKDTLADDKAVTVQKNGGKVKVNESTITTSNIPSTNGVIHAIDTLL</sequence>
<dbReference type="GO" id="GO:0005615">
    <property type="term" value="C:extracellular space"/>
    <property type="evidence" value="ECO:0007669"/>
    <property type="project" value="TreeGrafter"/>
</dbReference>
<dbReference type="InterPro" id="IPR050904">
    <property type="entry name" value="Adhesion/Biosynth-related"/>
</dbReference>
<feature type="domain" description="FAS1" evidence="1">
    <location>
        <begin position="1"/>
        <end position="132"/>
    </location>
</feature>